<comment type="caution">
    <text evidence="3">The sequence shown here is derived from an EMBL/GenBank/DDBJ whole genome shotgun (WGS) entry which is preliminary data.</text>
</comment>
<feature type="compositionally biased region" description="Basic and acidic residues" evidence="1">
    <location>
        <begin position="185"/>
        <end position="200"/>
    </location>
</feature>
<dbReference type="Proteomes" id="UP001180020">
    <property type="component" value="Unassembled WGS sequence"/>
</dbReference>
<evidence type="ECO:0000313" key="4">
    <source>
        <dbReference type="Proteomes" id="UP001180020"/>
    </source>
</evidence>
<reference evidence="3" key="1">
    <citation type="journal article" date="2023" name="Nat. Commun.">
        <title>Diploid and tetraploid genomes of Acorus and the evolution of monocots.</title>
        <authorList>
            <person name="Ma L."/>
            <person name="Liu K.W."/>
            <person name="Li Z."/>
            <person name="Hsiao Y.Y."/>
            <person name="Qi Y."/>
            <person name="Fu T."/>
            <person name="Tang G.D."/>
            <person name="Zhang D."/>
            <person name="Sun W.H."/>
            <person name="Liu D.K."/>
            <person name="Li Y."/>
            <person name="Chen G.Z."/>
            <person name="Liu X.D."/>
            <person name="Liao X.Y."/>
            <person name="Jiang Y.T."/>
            <person name="Yu X."/>
            <person name="Hao Y."/>
            <person name="Huang J."/>
            <person name="Zhao X.W."/>
            <person name="Ke S."/>
            <person name="Chen Y.Y."/>
            <person name="Wu W.L."/>
            <person name="Hsu J.L."/>
            <person name="Lin Y.F."/>
            <person name="Huang M.D."/>
            <person name="Li C.Y."/>
            <person name="Huang L."/>
            <person name="Wang Z.W."/>
            <person name="Zhao X."/>
            <person name="Zhong W.Y."/>
            <person name="Peng D.H."/>
            <person name="Ahmad S."/>
            <person name="Lan S."/>
            <person name="Zhang J.S."/>
            <person name="Tsai W.C."/>
            <person name="Van de Peer Y."/>
            <person name="Liu Z.J."/>
        </authorList>
    </citation>
    <scope>NUCLEOTIDE SEQUENCE</scope>
    <source>
        <strain evidence="3">CP</strain>
    </source>
</reference>
<keyword evidence="2" id="KW-1133">Transmembrane helix</keyword>
<proteinExistence type="predicted"/>
<dbReference type="PANTHER" id="PTHR31061">
    <property type="entry name" value="LD22376P"/>
    <property type="match status" value="1"/>
</dbReference>
<dbReference type="AlphaFoldDB" id="A0AAV9CTX1"/>
<gene>
    <name evidence="3" type="ORF">QJS10_CPB17g01304</name>
</gene>
<dbReference type="PANTHER" id="PTHR31061:SF25">
    <property type="entry name" value="HEPARAN-ALPHA-GLUCOSAMINIDE N-ACETYLTRANSFERASE-LIKE PROTEIN (DUF1624)"/>
    <property type="match status" value="1"/>
</dbReference>
<evidence type="ECO:0000256" key="1">
    <source>
        <dbReference type="SAM" id="MobiDB-lite"/>
    </source>
</evidence>
<keyword evidence="2" id="KW-0472">Membrane</keyword>
<name>A0AAV9CTX1_ACOCL</name>
<keyword evidence="2" id="KW-0812">Transmembrane</keyword>
<dbReference type="EMBL" id="JAUJYO010000017">
    <property type="protein sequence ID" value="KAK1292241.1"/>
    <property type="molecule type" value="Genomic_DNA"/>
</dbReference>
<protein>
    <submittedName>
        <fullName evidence="3">Uncharacterized protein</fullName>
    </submittedName>
</protein>
<evidence type="ECO:0000313" key="3">
    <source>
        <dbReference type="EMBL" id="KAK1292241.1"/>
    </source>
</evidence>
<evidence type="ECO:0000256" key="2">
    <source>
        <dbReference type="SAM" id="Phobius"/>
    </source>
</evidence>
<organism evidence="3 4">
    <name type="scientific">Acorus calamus</name>
    <name type="common">Sweet flag</name>
    <dbReference type="NCBI Taxonomy" id="4465"/>
    <lineage>
        <taxon>Eukaryota</taxon>
        <taxon>Viridiplantae</taxon>
        <taxon>Streptophyta</taxon>
        <taxon>Embryophyta</taxon>
        <taxon>Tracheophyta</taxon>
        <taxon>Spermatophyta</taxon>
        <taxon>Magnoliopsida</taxon>
        <taxon>Liliopsida</taxon>
        <taxon>Acoraceae</taxon>
        <taxon>Acorus</taxon>
    </lineage>
</organism>
<reference evidence="3" key="2">
    <citation type="submission" date="2023-06" db="EMBL/GenBank/DDBJ databases">
        <authorList>
            <person name="Ma L."/>
            <person name="Liu K.-W."/>
            <person name="Li Z."/>
            <person name="Hsiao Y.-Y."/>
            <person name="Qi Y."/>
            <person name="Fu T."/>
            <person name="Tang G."/>
            <person name="Zhang D."/>
            <person name="Sun W.-H."/>
            <person name="Liu D.-K."/>
            <person name="Li Y."/>
            <person name="Chen G.-Z."/>
            <person name="Liu X.-D."/>
            <person name="Liao X.-Y."/>
            <person name="Jiang Y.-T."/>
            <person name="Yu X."/>
            <person name="Hao Y."/>
            <person name="Huang J."/>
            <person name="Zhao X.-W."/>
            <person name="Ke S."/>
            <person name="Chen Y.-Y."/>
            <person name="Wu W.-L."/>
            <person name="Hsu J.-L."/>
            <person name="Lin Y.-F."/>
            <person name="Huang M.-D."/>
            <person name="Li C.-Y."/>
            <person name="Huang L."/>
            <person name="Wang Z.-W."/>
            <person name="Zhao X."/>
            <person name="Zhong W.-Y."/>
            <person name="Peng D.-H."/>
            <person name="Ahmad S."/>
            <person name="Lan S."/>
            <person name="Zhang J.-S."/>
            <person name="Tsai W.-C."/>
            <person name="Van De Peer Y."/>
            <person name="Liu Z.-J."/>
        </authorList>
    </citation>
    <scope>NUCLEOTIDE SEQUENCE</scope>
    <source>
        <strain evidence="3">CP</strain>
        <tissue evidence="3">Leaves</tissue>
    </source>
</reference>
<keyword evidence="4" id="KW-1185">Reference proteome</keyword>
<feature type="transmembrane region" description="Helical" evidence="2">
    <location>
        <begin position="57"/>
        <end position="77"/>
    </location>
</feature>
<feature type="region of interest" description="Disordered" evidence="1">
    <location>
        <begin position="179"/>
        <end position="200"/>
    </location>
</feature>
<sequence>MTMGSRSFVLTFVRTGTCLGLGRRGQCGYSHVPDELTYGVDMKRIRWCGILQFSFELFRLAGACILIVYLAMLYGMYVPNWEFRVCNSNRKDYGKVLTACTDVSPHEGPIRADAPSWFQAPFEPEGILRILVLLLESSPIQKTFMPLGHSDFPGMHTIEYLERRCGLRSVRSTWAVSPHPTVDVNRTRPSDAMDRDRAPH</sequence>
<accession>A0AAV9CTX1</accession>